<evidence type="ECO:0000256" key="1">
    <source>
        <dbReference type="SAM" id="SignalP"/>
    </source>
</evidence>
<reference evidence="2" key="1">
    <citation type="submission" date="2022-09" db="EMBL/GenBank/DDBJ databases">
        <title>Fusarium specimens isolated from Avocado Roots.</title>
        <authorList>
            <person name="Stajich J."/>
            <person name="Roper C."/>
            <person name="Heimlech-Rivalta G."/>
        </authorList>
    </citation>
    <scope>NUCLEOTIDE SEQUENCE</scope>
    <source>
        <strain evidence="2">CF00095</strain>
    </source>
</reference>
<dbReference type="EMBL" id="JAOQBH010000038">
    <property type="protein sequence ID" value="KAJ4108670.1"/>
    <property type="molecule type" value="Genomic_DNA"/>
</dbReference>
<organism evidence="2 3">
    <name type="scientific">Fusarium equiseti</name>
    <name type="common">Fusarium scirpi</name>
    <dbReference type="NCBI Taxonomy" id="61235"/>
    <lineage>
        <taxon>Eukaryota</taxon>
        <taxon>Fungi</taxon>
        <taxon>Dikarya</taxon>
        <taxon>Ascomycota</taxon>
        <taxon>Pezizomycotina</taxon>
        <taxon>Sordariomycetes</taxon>
        <taxon>Hypocreomycetidae</taxon>
        <taxon>Hypocreales</taxon>
        <taxon>Nectriaceae</taxon>
        <taxon>Fusarium</taxon>
        <taxon>Fusarium incarnatum-equiseti species complex</taxon>
    </lineage>
</organism>
<keyword evidence="3" id="KW-1185">Reference proteome</keyword>
<comment type="caution">
    <text evidence="2">The sequence shown here is derived from an EMBL/GenBank/DDBJ whole genome shotgun (WGS) entry which is preliminary data.</text>
</comment>
<evidence type="ECO:0000313" key="3">
    <source>
        <dbReference type="Proteomes" id="UP001152024"/>
    </source>
</evidence>
<feature type="chain" id="PRO_5045285132" evidence="1">
    <location>
        <begin position="21"/>
        <end position="169"/>
    </location>
</feature>
<dbReference type="Proteomes" id="UP001152024">
    <property type="component" value="Unassembled WGS sequence"/>
</dbReference>
<proteinExistence type="predicted"/>
<sequence length="169" mass="18912">MHSAIVLSALSCAFFSTIHAFEFTGPDSSKKLDLTRPINITWDVNKGSFSEPDARKLHLWFHAIGYGDSGSYASRLAELPLSSSYEWYEWDPEAVVEGFKGWNNSLSSDAVHTFEARMLDRGDNKLATVESDKYAVEGFDFIKDNDSKRLQSSFYTRAIAITIIGLAIL</sequence>
<feature type="signal peptide" evidence="1">
    <location>
        <begin position="1"/>
        <end position="20"/>
    </location>
</feature>
<protein>
    <submittedName>
        <fullName evidence="2">Uncharacterized protein</fullName>
    </submittedName>
</protein>
<name>A0ABQ8QVG3_FUSEQ</name>
<accession>A0ABQ8QVG3</accession>
<evidence type="ECO:0000313" key="2">
    <source>
        <dbReference type="EMBL" id="KAJ4108670.1"/>
    </source>
</evidence>
<gene>
    <name evidence="2" type="ORF">NW768_012147</name>
</gene>
<keyword evidence="1" id="KW-0732">Signal</keyword>